<dbReference type="Gene3D" id="2.40.280.10">
    <property type="match status" value="1"/>
</dbReference>
<gene>
    <name evidence="3" type="primary">smpB</name>
    <name evidence="5" type="ORF">SAMN06296036_11793</name>
</gene>
<evidence type="ECO:0000256" key="3">
    <source>
        <dbReference type="HAMAP-Rule" id="MF_00023"/>
    </source>
</evidence>
<dbReference type="Pfam" id="PF01668">
    <property type="entry name" value="SmpB"/>
    <property type="match status" value="1"/>
</dbReference>
<evidence type="ECO:0000256" key="1">
    <source>
        <dbReference type="ARBA" id="ARBA00022490"/>
    </source>
</evidence>
<dbReference type="Proteomes" id="UP000192907">
    <property type="component" value="Unassembled WGS sequence"/>
</dbReference>
<dbReference type="RefSeq" id="WP_132322042.1">
    <property type="nucleotide sequence ID" value="NZ_FWZT01000017.1"/>
</dbReference>
<reference evidence="6" key="1">
    <citation type="submission" date="2017-04" db="EMBL/GenBank/DDBJ databases">
        <authorList>
            <person name="Varghese N."/>
            <person name="Submissions S."/>
        </authorList>
    </citation>
    <scope>NUCLEOTIDE SEQUENCE [LARGE SCALE GENOMIC DNA]</scope>
    <source>
        <strain evidence="6">RKEM611</strain>
    </source>
</reference>
<feature type="region of interest" description="Disordered" evidence="4">
    <location>
        <begin position="125"/>
        <end position="150"/>
    </location>
</feature>
<dbReference type="InterPro" id="IPR000037">
    <property type="entry name" value="SsrA-bd_prot"/>
</dbReference>
<comment type="subcellular location">
    <subcellularLocation>
        <location evidence="3">Cytoplasm</location>
    </subcellularLocation>
    <text evidence="3">The tmRNA-SmpB complex associates with stalled 70S ribosomes.</text>
</comment>
<feature type="compositionally biased region" description="Basic and acidic residues" evidence="4">
    <location>
        <begin position="128"/>
        <end position="144"/>
    </location>
</feature>
<dbReference type="STRING" id="1513793.SAMN06296036_11793"/>
<dbReference type="PROSITE" id="PS01317">
    <property type="entry name" value="SSRP"/>
    <property type="match status" value="1"/>
</dbReference>
<dbReference type="GO" id="GO:0003723">
    <property type="term" value="F:RNA binding"/>
    <property type="evidence" value="ECO:0007669"/>
    <property type="project" value="UniProtKB-UniRule"/>
</dbReference>
<dbReference type="CDD" id="cd09294">
    <property type="entry name" value="SmpB"/>
    <property type="match status" value="1"/>
</dbReference>
<dbReference type="InterPro" id="IPR020081">
    <property type="entry name" value="SsrA-bd_prot_CS"/>
</dbReference>
<keyword evidence="6" id="KW-1185">Reference proteome</keyword>
<evidence type="ECO:0000313" key="6">
    <source>
        <dbReference type="Proteomes" id="UP000192907"/>
    </source>
</evidence>
<dbReference type="SUPFAM" id="SSF74982">
    <property type="entry name" value="Small protein B (SmpB)"/>
    <property type="match status" value="1"/>
</dbReference>
<dbReference type="OrthoDB" id="5294250at2"/>
<dbReference type="NCBIfam" id="NF003843">
    <property type="entry name" value="PRK05422.1"/>
    <property type="match status" value="1"/>
</dbReference>
<keyword evidence="2 3" id="KW-0694">RNA-binding</keyword>
<name>A0A1Y6CCY5_9BACT</name>
<keyword evidence="1 3" id="KW-0963">Cytoplasm</keyword>
<dbReference type="InterPro" id="IPR023620">
    <property type="entry name" value="SmpB"/>
</dbReference>
<dbReference type="NCBIfam" id="TIGR00086">
    <property type="entry name" value="smpB"/>
    <property type="match status" value="1"/>
</dbReference>
<sequence>MGIKIISKNRKAFHNFEIGEKLEAGIELQGTEVKALRATKVNLGEGWVDIDSGEAILKDCHIGHYEFGNRMNHDETRPRRLLLNKRELIKLSRSVNEKGFSIVPLKIYFKGRYIKVEIGLGKGKKHFDKRESSKKKDASREMARALKHKG</sequence>
<comment type="function">
    <text evidence="3">Required for rescue of stalled ribosomes mediated by trans-translation. Binds to transfer-messenger RNA (tmRNA), required for stable association of tmRNA with ribosomes. tmRNA and SmpB together mimic tRNA shape, replacing the anticodon stem-loop with SmpB. tmRNA is encoded by the ssrA gene; the 2 termini fold to resemble tRNA(Ala) and it encodes a 'tag peptide', a short internal open reading frame. During trans-translation Ala-aminoacylated tmRNA acts like a tRNA, entering the A-site of stalled ribosomes, displacing the stalled mRNA. The ribosome then switches to translate the ORF on the tmRNA; the nascent peptide is terminated with the 'tag peptide' encoded by the tmRNA and targeted for degradation. The ribosome is freed to recommence translation, which seems to be the essential function of trans-translation.</text>
</comment>
<dbReference type="GO" id="GO:0070929">
    <property type="term" value="P:trans-translation"/>
    <property type="evidence" value="ECO:0007669"/>
    <property type="project" value="UniProtKB-UniRule"/>
</dbReference>
<dbReference type="AlphaFoldDB" id="A0A1Y6CCY5"/>
<evidence type="ECO:0000256" key="2">
    <source>
        <dbReference type="ARBA" id="ARBA00022884"/>
    </source>
</evidence>
<accession>A0A1Y6CCY5</accession>
<proteinExistence type="inferred from homology"/>
<dbReference type="HAMAP" id="MF_00023">
    <property type="entry name" value="SmpB"/>
    <property type="match status" value="1"/>
</dbReference>
<dbReference type="GO" id="GO:0070930">
    <property type="term" value="P:trans-translation-dependent protein tagging"/>
    <property type="evidence" value="ECO:0007669"/>
    <property type="project" value="TreeGrafter"/>
</dbReference>
<dbReference type="PANTHER" id="PTHR30308:SF2">
    <property type="entry name" value="SSRA-BINDING PROTEIN"/>
    <property type="match status" value="1"/>
</dbReference>
<organism evidence="5 6">
    <name type="scientific">Pseudobacteriovorax antillogorgiicola</name>
    <dbReference type="NCBI Taxonomy" id="1513793"/>
    <lineage>
        <taxon>Bacteria</taxon>
        <taxon>Pseudomonadati</taxon>
        <taxon>Bdellovibrionota</taxon>
        <taxon>Oligoflexia</taxon>
        <taxon>Oligoflexales</taxon>
        <taxon>Pseudobacteriovoracaceae</taxon>
        <taxon>Pseudobacteriovorax</taxon>
    </lineage>
</organism>
<evidence type="ECO:0000256" key="4">
    <source>
        <dbReference type="SAM" id="MobiDB-lite"/>
    </source>
</evidence>
<dbReference type="GO" id="GO:0005829">
    <property type="term" value="C:cytosol"/>
    <property type="evidence" value="ECO:0007669"/>
    <property type="project" value="TreeGrafter"/>
</dbReference>
<evidence type="ECO:0000313" key="5">
    <source>
        <dbReference type="EMBL" id="SMF55268.1"/>
    </source>
</evidence>
<dbReference type="EMBL" id="FWZT01000017">
    <property type="protein sequence ID" value="SMF55268.1"/>
    <property type="molecule type" value="Genomic_DNA"/>
</dbReference>
<dbReference type="PANTHER" id="PTHR30308">
    <property type="entry name" value="TMRNA-BINDING COMPONENT OF TRANS-TRANSLATION TAGGING COMPLEX"/>
    <property type="match status" value="1"/>
</dbReference>
<protein>
    <recommendedName>
        <fullName evidence="3">SsrA-binding protein</fullName>
    </recommendedName>
    <alternativeName>
        <fullName evidence="3">Small protein B</fullName>
    </alternativeName>
</protein>
<comment type="similarity">
    <text evidence="3">Belongs to the SmpB family.</text>
</comment>